<sequence>MDAFDRDNRLGVYAQPIAGAAEAGQDAPKRKKRHQSTTNEQYAGEQPLKRPRKEPKQTAYRDAEVVSAPAVVQLCGPSPSAPAASAFPSSSMSQVVQDMGMHEHVKADEPTTTAKRSKAVPAKAEKGKSKAVDEESGILEALKQVGEQKLEKLATPSPRFKKTRQMRLKTADIEGSKKRRRAQYGTRVPLIRRLSDLIALPTPSIGRISVQGFVPNRDLPDVLYKLLVHDFPPEEQAELSSKLGEDDYFAASPLASHPDFAKLEHLNLQVPGGRAVTGVETFLTVAQHAASIVFFVYSGGRRLDPHRTGELAQSFDRLRRCR</sequence>
<gene>
    <name evidence="2" type="ORF">AAT19DRAFT_15789</name>
</gene>
<dbReference type="EMBL" id="LCTV02000008">
    <property type="protein sequence ID" value="PRQ73036.1"/>
    <property type="molecule type" value="Genomic_DNA"/>
</dbReference>
<feature type="region of interest" description="Disordered" evidence="1">
    <location>
        <begin position="108"/>
        <end position="131"/>
    </location>
</feature>
<evidence type="ECO:0000256" key="1">
    <source>
        <dbReference type="SAM" id="MobiDB-lite"/>
    </source>
</evidence>
<dbReference type="Proteomes" id="UP000239560">
    <property type="component" value="Unassembled WGS sequence"/>
</dbReference>
<name>A0A2T0A520_RHOTO</name>
<dbReference type="AlphaFoldDB" id="A0A2T0A520"/>
<feature type="region of interest" description="Disordered" evidence="1">
    <location>
        <begin position="1"/>
        <end position="62"/>
    </location>
</feature>
<accession>A0A2T0A520</accession>
<protein>
    <submittedName>
        <fullName evidence="2">Uncharacterized protein</fullName>
    </submittedName>
</protein>
<evidence type="ECO:0000313" key="3">
    <source>
        <dbReference type="Proteomes" id="UP000239560"/>
    </source>
</evidence>
<comment type="caution">
    <text evidence="2">The sequence shown here is derived from an EMBL/GenBank/DDBJ whole genome shotgun (WGS) entry which is preliminary data.</text>
</comment>
<organism evidence="2 3">
    <name type="scientific">Rhodotorula toruloides</name>
    <name type="common">Yeast</name>
    <name type="synonym">Rhodosporidium toruloides</name>
    <dbReference type="NCBI Taxonomy" id="5286"/>
    <lineage>
        <taxon>Eukaryota</taxon>
        <taxon>Fungi</taxon>
        <taxon>Dikarya</taxon>
        <taxon>Basidiomycota</taxon>
        <taxon>Pucciniomycotina</taxon>
        <taxon>Microbotryomycetes</taxon>
        <taxon>Sporidiobolales</taxon>
        <taxon>Sporidiobolaceae</taxon>
        <taxon>Rhodotorula</taxon>
    </lineage>
</organism>
<evidence type="ECO:0000313" key="2">
    <source>
        <dbReference type="EMBL" id="PRQ73036.1"/>
    </source>
</evidence>
<proteinExistence type="predicted"/>
<reference evidence="2 3" key="1">
    <citation type="journal article" date="2018" name="Elife">
        <title>Functional genomics of lipid metabolism in the oleaginous yeast Rhodosporidium toruloides.</title>
        <authorList>
            <person name="Coradetti S.T."/>
            <person name="Pinel D."/>
            <person name="Geiselman G."/>
            <person name="Ito M."/>
            <person name="Mondo S."/>
            <person name="Reilly M.C."/>
            <person name="Cheng Y.F."/>
            <person name="Bauer S."/>
            <person name="Grigoriev I."/>
            <person name="Gladden J.M."/>
            <person name="Simmons B.A."/>
            <person name="Brem R."/>
            <person name="Arkin A.P."/>
            <person name="Skerker J.M."/>
        </authorList>
    </citation>
    <scope>NUCLEOTIDE SEQUENCE [LARGE SCALE GENOMIC DNA]</scope>
    <source>
        <strain evidence="2 3">NBRC 0880</strain>
    </source>
</reference>